<accession>A0ABU4WFI0</accession>
<dbReference type="InterPro" id="IPR012547">
    <property type="entry name" value="PDDEXK_9"/>
</dbReference>
<dbReference type="EMBL" id="JAVIKH010000049">
    <property type="protein sequence ID" value="MDX8337464.1"/>
    <property type="molecule type" value="Genomic_DNA"/>
</dbReference>
<protein>
    <submittedName>
        <fullName evidence="1">PD-(D/E)XK nuclease domain-containing protein</fullName>
    </submittedName>
</protein>
<reference evidence="2" key="1">
    <citation type="submission" date="2023-07" db="EMBL/GenBank/DDBJ databases">
        <authorList>
            <person name="Colorado M.A."/>
            <person name="Villamil L.M."/>
            <person name="Melo J.F."/>
            <person name="Rodriguez J.A."/>
            <person name="Ruiz R.Y."/>
        </authorList>
    </citation>
    <scope>NUCLEOTIDE SEQUENCE [LARGE SCALE GENOMIC DNA]</scope>
    <source>
        <strain evidence="2">C33</strain>
    </source>
</reference>
<evidence type="ECO:0000313" key="1">
    <source>
        <dbReference type="EMBL" id="MDX8337464.1"/>
    </source>
</evidence>
<dbReference type="Pfam" id="PF08011">
    <property type="entry name" value="PDDEXK_9"/>
    <property type="match status" value="1"/>
</dbReference>
<sequence>MFRKNKRFKELYLSAISCHDSGDSEKYYHHFMLGLLLTLGDKYIITSNRESGYGRYDIALEPKDKKNFVKKL</sequence>
<name>A0ABU4WFI0_9FUSO</name>
<dbReference type="Proteomes" id="UP001279681">
    <property type="component" value="Unassembled WGS sequence"/>
</dbReference>
<organism evidence="1 2">
    <name type="scientific">Candidatus Cetobacterium colombiensis</name>
    <dbReference type="NCBI Taxonomy" id="3073100"/>
    <lineage>
        <taxon>Bacteria</taxon>
        <taxon>Fusobacteriati</taxon>
        <taxon>Fusobacteriota</taxon>
        <taxon>Fusobacteriia</taxon>
        <taxon>Fusobacteriales</taxon>
        <taxon>Fusobacteriaceae</taxon>
        <taxon>Cetobacterium</taxon>
    </lineage>
</organism>
<gene>
    <name evidence="1" type="ORF">RFV38_13345</name>
</gene>
<evidence type="ECO:0000313" key="2">
    <source>
        <dbReference type="Proteomes" id="UP001279681"/>
    </source>
</evidence>
<proteinExistence type="predicted"/>
<comment type="caution">
    <text evidence="1">The sequence shown here is derived from an EMBL/GenBank/DDBJ whole genome shotgun (WGS) entry which is preliminary data.</text>
</comment>
<keyword evidence="2" id="KW-1185">Reference proteome</keyword>
<dbReference type="RefSeq" id="WP_320314794.1">
    <property type="nucleotide sequence ID" value="NZ_JAVIKH010000049.1"/>
</dbReference>